<protein>
    <recommendedName>
        <fullName evidence="3">DUF2507 domain-containing protein</fullName>
    </recommendedName>
</protein>
<comment type="caution">
    <text evidence="1">The sequence shown here is derived from an EMBL/GenBank/DDBJ whole genome shotgun (WGS) entry which is preliminary data.</text>
</comment>
<dbReference type="Proteomes" id="UP000682111">
    <property type="component" value="Unassembled WGS sequence"/>
</dbReference>
<proteinExistence type="predicted"/>
<accession>A0A920BS14</accession>
<dbReference type="Gene3D" id="3.30.1380.20">
    <property type="entry name" value="Trafficking protein particle complex subunit 3"/>
    <property type="match status" value="1"/>
</dbReference>
<name>A0A920BS14_9BACI</name>
<dbReference type="AlphaFoldDB" id="A0A920BS14"/>
<dbReference type="PANTHER" id="PTHR35090:SF1">
    <property type="entry name" value="SLR0144 PROTEIN"/>
    <property type="match status" value="1"/>
</dbReference>
<evidence type="ECO:0000313" key="2">
    <source>
        <dbReference type="Proteomes" id="UP000682111"/>
    </source>
</evidence>
<keyword evidence="2" id="KW-1185">Reference proteome</keyword>
<dbReference type="Pfam" id="PF10702">
    <property type="entry name" value="DUF2507"/>
    <property type="match status" value="1"/>
</dbReference>
<dbReference type="PANTHER" id="PTHR35090">
    <property type="entry name" value="DNA-DIRECTED RNA POLYMERASE SUBUNIT I"/>
    <property type="match status" value="1"/>
</dbReference>
<evidence type="ECO:0008006" key="3">
    <source>
        <dbReference type="Google" id="ProtNLM"/>
    </source>
</evidence>
<dbReference type="EMBL" id="BORC01000001">
    <property type="protein sequence ID" value="GIN60231.1"/>
    <property type="molecule type" value="Genomic_DNA"/>
</dbReference>
<organism evidence="1 2">
    <name type="scientific">Robertmurraya siralis</name>
    <dbReference type="NCBI Taxonomy" id="77777"/>
    <lineage>
        <taxon>Bacteria</taxon>
        <taxon>Bacillati</taxon>
        <taxon>Bacillota</taxon>
        <taxon>Bacilli</taxon>
        <taxon>Bacillales</taxon>
        <taxon>Bacillaceae</taxon>
        <taxon>Robertmurraya</taxon>
    </lineage>
</organism>
<dbReference type="SUPFAM" id="SSF111126">
    <property type="entry name" value="Ligand-binding domain in the NO signalling and Golgi transport"/>
    <property type="match status" value="1"/>
</dbReference>
<dbReference type="InterPro" id="IPR024096">
    <property type="entry name" value="NO_sig/Golgi_transp_ligand-bd"/>
</dbReference>
<evidence type="ECO:0000313" key="1">
    <source>
        <dbReference type="EMBL" id="GIN60231.1"/>
    </source>
</evidence>
<sequence length="150" mass="17250">MTEMITSENTHPSEPKNVPAFGYELIREILIPSLLGKETSAILYWAGKDLARKFPLNSFDETVDFFEKAGWGYLTIKEESKNELLVELTSPLISERLRKKEISTFQLEAGFLAQQVEAQKNVVAEAYEHPKRRAKKVVFTIKWDNKDTIE</sequence>
<reference evidence="1" key="1">
    <citation type="submission" date="2021-03" db="EMBL/GenBank/DDBJ databases">
        <title>Antimicrobial resistance genes in bacteria isolated from Japanese honey, and their potential for conferring macrolide and lincosamide resistance in the American foulbrood pathogen Paenibacillus larvae.</title>
        <authorList>
            <person name="Okamoto M."/>
            <person name="Kumagai M."/>
            <person name="Kanamori H."/>
            <person name="Takamatsu D."/>
        </authorList>
    </citation>
    <scope>NUCLEOTIDE SEQUENCE</scope>
    <source>
        <strain evidence="1">J27TS8</strain>
    </source>
</reference>
<gene>
    <name evidence="1" type="ORF">J27TS8_02240</name>
</gene>
<dbReference type="InterPro" id="IPR019642">
    <property type="entry name" value="DUF2507"/>
</dbReference>